<sequence>MKSINKRPGKAYPLRVSDERFNKMKEKCQEKKIPMNRYINTLIAADLKNADA</sequence>
<evidence type="ECO:0008006" key="3">
    <source>
        <dbReference type="Google" id="ProtNLM"/>
    </source>
</evidence>
<name>A0A7K0EID7_9BACT</name>
<evidence type="ECO:0000313" key="2">
    <source>
        <dbReference type="Proteomes" id="UP000441754"/>
    </source>
</evidence>
<dbReference type="Proteomes" id="UP000441754">
    <property type="component" value="Unassembled WGS sequence"/>
</dbReference>
<gene>
    <name evidence="1" type="ORF">GJJ30_07985</name>
</gene>
<dbReference type="EMBL" id="WJXZ01000004">
    <property type="protein sequence ID" value="MRS61228.1"/>
    <property type="molecule type" value="Genomic_DNA"/>
</dbReference>
<proteinExistence type="predicted"/>
<dbReference type="AlphaFoldDB" id="A0A7K0EID7"/>
<evidence type="ECO:0000313" key="1">
    <source>
        <dbReference type="EMBL" id="MRS61228.1"/>
    </source>
</evidence>
<protein>
    <recommendedName>
        <fullName evidence="3">Toxin-antitoxin system HicB family antitoxin</fullName>
    </recommendedName>
</protein>
<reference evidence="1 2" key="1">
    <citation type="journal article" date="2018" name="Antonie Van Leeuwenhoek">
        <title>Larkinella terrae sp. nov., isolated from soil on Jeju Island, South Korea.</title>
        <authorList>
            <person name="Ten L.N."/>
            <person name="Jeon J."/>
            <person name="Park S.J."/>
            <person name="Park S."/>
            <person name="Lee S.Y."/>
            <person name="Kim M.K."/>
            <person name="Jung H.Y."/>
        </authorList>
    </citation>
    <scope>NUCLEOTIDE SEQUENCE [LARGE SCALE GENOMIC DNA]</scope>
    <source>
        <strain evidence="1 2">KCTC 52001</strain>
    </source>
</reference>
<organism evidence="1 2">
    <name type="scientific">Larkinella terrae</name>
    <dbReference type="NCBI Taxonomy" id="2025311"/>
    <lineage>
        <taxon>Bacteria</taxon>
        <taxon>Pseudomonadati</taxon>
        <taxon>Bacteroidota</taxon>
        <taxon>Cytophagia</taxon>
        <taxon>Cytophagales</taxon>
        <taxon>Spirosomataceae</taxon>
        <taxon>Larkinella</taxon>
    </lineage>
</organism>
<accession>A0A7K0EID7</accession>
<dbReference type="RefSeq" id="WP_154174630.1">
    <property type="nucleotide sequence ID" value="NZ_WJXZ01000004.1"/>
</dbReference>
<keyword evidence="2" id="KW-1185">Reference proteome</keyword>
<comment type="caution">
    <text evidence="1">The sequence shown here is derived from an EMBL/GenBank/DDBJ whole genome shotgun (WGS) entry which is preliminary data.</text>
</comment>